<dbReference type="AlphaFoldDB" id="X1EGK3"/>
<sequence>DLSLSRNKIITDISLKYLTNLTTLDLRYNRTITSKYVSKMTKLTMLTCSNASIIDSLTHLQKLHIKTSYI</sequence>
<accession>X1EGK3</accession>
<dbReference type="SUPFAM" id="SSF52058">
    <property type="entry name" value="L domain-like"/>
    <property type="match status" value="1"/>
</dbReference>
<reference evidence="1" key="1">
    <citation type="journal article" date="2014" name="Front. Microbiol.">
        <title>High frequency of phylogenetically diverse reductive dehalogenase-homologous genes in deep subseafloor sedimentary metagenomes.</title>
        <authorList>
            <person name="Kawai M."/>
            <person name="Futagami T."/>
            <person name="Toyoda A."/>
            <person name="Takaki Y."/>
            <person name="Nishi S."/>
            <person name="Hori S."/>
            <person name="Arai W."/>
            <person name="Tsubouchi T."/>
            <person name="Morono Y."/>
            <person name="Uchiyama I."/>
            <person name="Ito T."/>
            <person name="Fujiyama A."/>
            <person name="Inagaki F."/>
            <person name="Takami H."/>
        </authorList>
    </citation>
    <scope>NUCLEOTIDE SEQUENCE</scope>
    <source>
        <strain evidence="1">Expedition CK06-06</strain>
    </source>
</reference>
<organism evidence="1">
    <name type="scientific">marine sediment metagenome</name>
    <dbReference type="NCBI Taxonomy" id="412755"/>
    <lineage>
        <taxon>unclassified sequences</taxon>
        <taxon>metagenomes</taxon>
        <taxon>ecological metagenomes</taxon>
    </lineage>
</organism>
<name>X1EGK3_9ZZZZ</name>
<comment type="caution">
    <text evidence="1">The sequence shown here is derived from an EMBL/GenBank/DDBJ whole genome shotgun (WGS) entry which is preliminary data.</text>
</comment>
<gene>
    <name evidence="1" type="ORF">S03H2_25236</name>
</gene>
<proteinExistence type="predicted"/>
<evidence type="ECO:0000313" key="1">
    <source>
        <dbReference type="EMBL" id="GAH31737.1"/>
    </source>
</evidence>
<dbReference type="Gene3D" id="3.80.10.10">
    <property type="entry name" value="Ribonuclease Inhibitor"/>
    <property type="match status" value="1"/>
</dbReference>
<protein>
    <submittedName>
        <fullName evidence="1">Uncharacterized protein</fullName>
    </submittedName>
</protein>
<feature type="non-terminal residue" evidence="1">
    <location>
        <position position="1"/>
    </location>
</feature>
<dbReference type="InterPro" id="IPR032675">
    <property type="entry name" value="LRR_dom_sf"/>
</dbReference>
<dbReference type="EMBL" id="BARU01014228">
    <property type="protein sequence ID" value="GAH31737.1"/>
    <property type="molecule type" value="Genomic_DNA"/>
</dbReference>